<evidence type="ECO:0000256" key="1">
    <source>
        <dbReference type="SAM" id="MobiDB-lite"/>
    </source>
</evidence>
<feature type="region of interest" description="Disordered" evidence="1">
    <location>
        <begin position="51"/>
        <end position="107"/>
    </location>
</feature>
<evidence type="ECO:0000313" key="2">
    <source>
        <dbReference type="EMBL" id="KAG8579015.1"/>
    </source>
</evidence>
<dbReference type="AlphaFoldDB" id="A0AAV7C2V5"/>
<reference evidence="2" key="1">
    <citation type="thesis" date="2020" institute="ProQuest LLC" country="789 East Eisenhower Parkway, Ann Arbor, MI, USA">
        <title>Comparative Genomics and Chromosome Evolution.</title>
        <authorList>
            <person name="Mudd A.B."/>
        </authorList>
    </citation>
    <scope>NUCLEOTIDE SEQUENCE</scope>
    <source>
        <strain evidence="2">237g6f4</strain>
        <tissue evidence="2">Blood</tissue>
    </source>
</reference>
<protein>
    <submittedName>
        <fullName evidence="2">Uncharacterized protein</fullName>
    </submittedName>
</protein>
<gene>
    <name evidence="2" type="ORF">GDO81_010685</name>
</gene>
<keyword evidence="3" id="KW-1185">Reference proteome</keyword>
<sequence length="387" mass="42674">MRNRKRGEPGASPDPRSQPAKRYLFQKLRKNKGKKSRLTLLGKIKEENVEPNNLENPIETPCISEDESVSKMPEKRPLSSDSSMEKELVKVKETTSGHSVSSSPSPHCESYVTFGLTTDDTECRFSSPEQVREEHSASSSSSLYCELYETFDECSSSSSEVLEDDSQIDAGETVFGQGIEGNKNSTLMEISRAQAISEMTGPFNISEISPVYEDCVSESKASHLNHPQFFDPASILVPGLIREASLPEESQRRTDHPVDCASASTFILGKPVYKIRKNDLYGQNQPRPCGNTTSEAKISVATAPLEVPVNRGSHIFGHTREPISNPRRPQKTPPDSPTGSCTGPVLSVPPTLAEVSAILKDISTNTSEMFLHHPMLRLIEKSGKRYF</sequence>
<feature type="region of interest" description="Disordered" evidence="1">
    <location>
        <begin position="1"/>
        <end position="22"/>
    </location>
</feature>
<organism evidence="2 3">
    <name type="scientific">Engystomops pustulosus</name>
    <name type="common">Tungara frog</name>
    <name type="synonym">Physalaemus pustulosus</name>
    <dbReference type="NCBI Taxonomy" id="76066"/>
    <lineage>
        <taxon>Eukaryota</taxon>
        <taxon>Metazoa</taxon>
        <taxon>Chordata</taxon>
        <taxon>Craniata</taxon>
        <taxon>Vertebrata</taxon>
        <taxon>Euteleostomi</taxon>
        <taxon>Amphibia</taxon>
        <taxon>Batrachia</taxon>
        <taxon>Anura</taxon>
        <taxon>Neobatrachia</taxon>
        <taxon>Hyloidea</taxon>
        <taxon>Leptodactylidae</taxon>
        <taxon>Leiuperinae</taxon>
        <taxon>Engystomops</taxon>
    </lineage>
</organism>
<feature type="compositionally biased region" description="Low complexity" evidence="1">
    <location>
        <begin position="96"/>
        <end position="107"/>
    </location>
</feature>
<feature type="region of interest" description="Disordered" evidence="1">
    <location>
        <begin position="316"/>
        <end position="345"/>
    </location>
</feature>
<feature type="compositionally biased region" description="Basic and acidic residues" evidence="1">
    <location>
        <begin position="68"/>
        <end position="95"/>
    </location>
</feature>
<dbReference type="EMBL" id="WNYA01000004">
    <property type="protein sequence ID" value="KAG8579015.1"/>
    <property type="molecule type" value="Genomic_DNA"/>
</dbReference>
<evidence type="ECO:0000313" key="3">
    <source>
        <dbReference type="Proteomes" id="UP000824782"/>
    </source>
</evidence>
<name>A0AAV7C2V5_ENGPU</name>
<dbReference type="Proteomes" id="UP000824782">
    <property type="component" value="Unassembled WGS sequence"/>
</dbReference>
<proteinExistence type="predicted"/>
<accession>A0AAV7C2V5</accession>
<comment type="caution">
    <text evidence="2">The sequence shown here is derived from an EMBL/GenBank/DDBJ whole genome shotgun (WGS) entry which is preliminary data.</text>
</comment>